<dbReference type="InterPro" id="IPR019904">
    <property type="entry name" value="Peroxiredoxin_OsmC"/>
</dbReference>
<dbReference type="PANTHER" id="PTHR42830">
    <property type="entry name" value="OSMOTICALLY INDUCIBLE FAMILY PROTEIN"/>
    <property type="match status" value="1"/>
</dbReference>
<dbReference type="GO" id="GO:0006979">
    <property type="term" value="P:response to oxidative stress"/>
    <property type="evidence" value="ECO:0007669"/>
    <property type="project" value="InterPro"/>
</dbReference>
<dbReference type="Proteomes" id="UP000319486">
    <property type="component" value="Unassembled WGS sequence"/>
</dbReference>
<dbReference type="SUPFAM" id="SSF82784">
    <property type="entry name" value="OsmC-like"/>
    <property type="match status" value="1"/>
</dbReference>
<dbReference type="RefSeq" id="WP_140649988.1">
    <property type="nucleotide sequence ID" value="NZ_RCZB01000001.1"/>
</dbReference>
<organism evidence="2 3">
    <name type="scientific">Rhodanobacter glycinis</name>
    <dbReference type="NCBI Taxonomy" id="582702"/>
    <lineage>
        <taxon>Bacteria</taxon>
        <taxon>Pseudomonadati</taxon>
        <taxon>Pseudomonadota</taxon>
        <taxon>Gammaproteobacteria</taxon>
        <taxon>Lysobacterales</taxon>
        <taxon>Rhodanobacteraceae</taxon>
        <taxon>Rhodanobacter</taxon>
    </lineage>
</organism>
<dbReference type="InterPro" id="IPR003718">
    <property type="entry name" value="OsmC/Ohr_fam"/>
</dbReference>
<protein>
    <submittedName>
        <fullName evidence="2">OsmC family peroxiredoxin</fullName>
    </submittedName>
</protein>
<feature type="region of interest" description="Disordered" evidence="1">
    <location>
        <begin position="1"/>
        <end position="20"/>
    </location>
</feature>
<dbReference type="InterPro" id="IPR036102">
    <property type="entry name" value="OsmC/Ohrsf"/>
</dbReference>
<evidence type="ECO:0000313" key="2">
    <source>
        <dbReference type="EMBL" id="TPG10594.1"/>
    </source>
</evidence>
<proteinExistence type="predicted"/>
<dbReference type="EMBL" id="RCZO01000002">
    <property type="protein sequence ID" value="TPG10594.1"/>
    <property type="molecule type" value="Genomic_DNA"/>
</dbReference>
<sequence>MKKSASAHWSGDIKDGQGTISTDTNVLREAPYGFKSRFEDGPGTNPEELIAAAHAGCYSMALSLGLGNAGLTADSIDTHATVTLEKDGDGFSITAVHLDCKAKVPGVDAATFEKIAQETKLGCPVSKVLKATITLDATLEA</sequence>
<evidence type="ECO:0000256" key="1">
    <source>
        <dbReference type="SAM" id="MobiDB-lite"/>
    </source>
</evidence>
<comment type="caution">
    <text evidence="2">The sequence shown here is derived from an EMBL/GenBank/DDBJ whole genome shotgun (WGS) entry which is preliminary data.</text>
</comment>
<dbReference type="PANTHER" id="PTHR42830:SF1">
    <property type="entry name" value="OSMOTICALLY INDUCIBLE FAMILY PROTEIN"/>
    <property type="match status" value="1"/>
</dbReference>
<dbReference type="InterPro" id="IPR052707">
    <property type="entry name" value="OsmC_Ohr_Peroxiredoxin"/>
</dbReference>
<dbReference type="Pfam" id="PF02566">
    <property type="entry name" value="OsmC"/>
    <property type="match status" value="1"/>
</dbReference>
<dbReference type="AlphaFoldDB" id="A0A502CD83"/>
<accession>A0A502CD83</accession>
<gene>
    <name evidence="2" type="ORF">EAH88_05750</name>
</gene>
<dbReference type="GO" id="GO:0004601">
    <property type="term" value="F:peroxidase activity"/>
    <property type="evidence" value="ECO:0007669"/>
    <property type="project" value="InterPro"/>
</dbReference>
<dbReference type="NCBIfam" id="TIGR03562">
    <property type="entry name" value="osmo_induc_OsmC"/>
    <property type="match status" value="1"/>
</dbReference>
<evidence type="ECO:0000313" key="3">
    <source>
        <dbReference type="Proteomes" id="UP000319486"/>
    </source>
</evidence>
<dbReference type="OrthoDB" id="9807532at2"/>
<reference evidence="2 3" key="1">
    <citation type="journal article" date="2019" name="Environ. Microbiol.">
        <title>Species interactions and distinct microbial communities in high Arctic permafrost affected cryosols are associated with the CH4 and CO2 gas fluxes.</title>
        <authorList>
            <person name="Altshuler I."/>
            <person name="Hamel J."/>
            <person name="Turney S."/>
            <person name="Magnuson E."/>
            <person name="Levesque R."/>
            <person name="Greer C."/>
            <person name="Whyte L.G."/>
        </authorList>
    </citation>
    <scope>NUCLEOTIDE SEQUENCE [LARGE SCALE GENOMIC DNA]</scope>
    <source>
        <strain evidence="2 3">S13Y</strain>
    </source>
</reference>
<name>A0A502CD83_9GAMM</name>
<keyword evidence="3" id="KW-1185">Reference proteome</keyword>
<dbReference type="InterPro" id="IPR015946">
    <property type="entry name" value="KH_dom-like_a/b"/>
</dbReference>
<dbReference type="Gene3D" id="3.30.300.20">
    <property type="match status" value="1"/>
</dbReference>